<feature type="transmembrane region" description="Helical" evidence="1">
    <location>
        <begin position="134"/>
        <end position="157"/>
    </location>
</feature>
<dbReference type="EMBL" id="JACOPR010000003">
    <property type="protein sequence ID" value="MBC5730268.1"/>
    <property type="molecule type" value="Genomic_DNA"/>
</dbReference>
<keyword evidence="1" id="KW-0812">Transmembrane</keyword>
<accession>A0ABR7HRY2</accession>
<protein>
    <submittedName>
        <fullName evidence="2">Gx transporter family protein</fullName>
    </submittedName>
</protein>
<keyword evidence="3" id="KW-1185">Reference proteome</keyword>
<evidence type="ECO:0000256" key="1">
    <source>
        <dbReference type="SAM" id="Phobius"/>
    </source>
</evidence>
<dbReference type="PIRSF" id="PIRSF027391">
    <property type="entry name" value="Hpre_diP_synt_I"/>
    <property type="match status" value="1"/>
</dbReference>
<organism evidence="2 3">
    <name type="scientific">Pseudoflavonifractor hominis</name>
    <dbReference type="NCBI Taxonomy" id="2763059"/>
    <lineage>
        <taxon>Bacteria</taxon>
        <taxon>Bacillati</taxon>
        <taxon>Bacillota</taxon>
        <taxon>Clostridia</taxon>
        <taxon>Eubacteriales</taxon>
        <taxon>Oscillospiraceae</taxon>
        <taxon>Pseudoflavonifractor</taxon>
    </lineage>
</organism>
<dbReference type="InterPro" id="IPR014535">
    <property type="entry name" value="Hpre_diP_synt_I"/>
</dbReference>
<sequence>MKPRRLTRIAMLTAIALTIFLVEAQIPAPLPVPGVKPGLANIVTVYAMFFLGPVDTLCILLCRIFLGSVLSGQPVTLFYSLGGGVSCYGVMLLFRKLVTQRQLWVCSVVGAMAHNTGQICVAIWITGTPSLICYLPILMASGIIAGVFTGLCAQFLSNRMAPIRCLR</sequence>
<keyword evidence="1" id="KW-1133">Transmembrane helix</keyword>
<comment type="caution">
    <text evidence="2">The sequence shown here is derived from an EMBL/GenBank/DDBJ whole genome shotgun (WGS) entry which is preliminary data.</text>
</comment>
<dbReference type="InterPro" id="IPR010898">
    <property type="entry name" value="Hpre_diP_synth_I"/>
</dbReference>
<dbReference type="Gene3D" id="1.10.1760.20">
    <property type="match status" value="1"/>
</dbReference>
<keyword evidence="1" id="KW-0472">Membrane</keyword>
<reference evidence="2 3" key="1">
    <citation type="submission" date="2020-08" db="EMBL/GenBank/DDBJ databases">
        <title>Genome public.</title>
        <authorList>
            <person name="Liu C."/>
            <person name="Sun Q."/>
        </authorList>
    </citation>
    <scope>NUCLEOTIDE SEQUENCE [LARGE SCALE GENOMIC DNA]</scope>
    <source>
        <strain evidence="2 3">New-38</strain>
    </source>
</reference>
<feature type="transmembrane region" description="Helical" evidence="1">
    <location>
        <begin position="77"/>
        <end position="94"/>
    </location>
</feature>
<evidence type="ECO:0000313" key="3">
    <source>
        <dbReference type="Proteomes" id="UP000660021"/>
    </source>
</evidence>
<proteinExistence type="predicted"/>
<gene>
    <name evidence="2" type="ORF">H8S34_05385</name>
</gene>
<dbReference type="Pfam" id="PF07456">
    <property type="entry name" value="Hpre_diP_synt_I"/>
    <property type="match status" value="1"/>
</dbReference>
<name>A0ABR7HRY2_9FIRM</name>
<evidence type="ECO:0000313" key="2">
    <source>
        <dbReference type="EMBL" id="MBC5730268.1"/>
    </source>
</evidence>
<dbReference type="Proteomes" id="UP000660021">
    <property type="component" value="Unassembled WGS sequence"/>
</dbReference>
<feature type="transmembrane region" description="Helical" evidence="1">
    <location>
        <begin position="40"/>
        <end position="65"/>
    </location>
</feature>